<gene>
    <name evidence="2" type="ORF">QRX50_44835</name>
</gene>
<dbReference type="AlphaFoldDB" id="A0A9Y2IFL9"/>
<sequence length="92" mass="9778">MYVWQQAEGQRHARAAVHFGSLDAGATFAALCGSEPTVGENDIHSPGKPWLDPTCPSCDTAFRRALGIPEPRPDTGPSRKALSKAAFSKVQG</sequence>
<reference evidence="2 3" key="1">
    <citation type="submission" date="2023-06" db="EMBL/GenBank/DDBJ databases">
        <authorList>
            <person name="Oyuntsetseg B."/>
            <person name="Kim S.B."/>
        </authorList>
    </citation>
    <scope>NUCLEOTIDE SEQUENCE [LARGE SCALE GENOMIC DNA]</scope>
    <source>
        <strain evidence="2 3">2-15</strain>
    </source>
</reference>
<feature type="region of interest" description="Disordered" evidence="1">
    <location>
        <begin position="67"/>
        <end position="92"/>
    </location>
</feature>
<dbReference type="InterPro" id="IPR031795">
    <property type="entry name" value="Zf-HC3"/>
</dbReference>
<evidence type="ECO:0000313" key="2">
    <source>
        <dbReference type="EMBL" id="WIX78406.1"/>
    </source>
</evidence>
<dbReference type="Gene3D" id="2.30.30.990">
    <property type="entry name" value="Malonyl-[acyl-carrier protein] O-methyltransferase, zinc-finger motif"/>
    <property type="match status" value="1"/>
</dbReference>
<dbReference type="Pfam" id="PF16827">
    <property type="entry name" value="zf-HC3"/>
    <property type="match status" value="1"/>
</dbReference>
<evidence type="ECO:0000313" key="3">
    <source>
        <dbReference type="Proteomes" id="UP001236014"/>
    </source>
</evidence>
<dbReference type="EMBL" id="CP127294">
    <property type="protein sequence ID" value="WIX78406.1"/>
    <property type="molecule type" value="Genomic_DNA"/>
</dbReference>
<dbReference type="KEGG" id="acab:QRX50_44835"/>
<name>A0A9Y2IFL9_9PSEU</name>
<keyword evidence="3" id="KW-1185">Reference proteome</keyword>
<accession>A0A9Y2IFL9</accession>
<proteinExistence type="predicted"/>
<protein>
    <submittedName>
        <fullName evidence="2">Zinc finger protein</fullName>
    </submittedName>
</protein>
<dbReference type="Proteomes" id="UP001236014">
    <property type="component" value="Chromosome"/>
</dbReference>
<organism evidence="2 3">
    <name type="scientific">Amycolatopsis carbonis</name>
    <dbReference type="NCBI Taxonomy" id="715471"/>
    <lineage>
        <taxon>Bacteria</taxon>
        <taxon>Bacillati</taxon>
        <taxon>Actinomycetota</taxon>
        <taxon>Actinomycetes</taxon>
        <taxon>Pseudonocardiales</taxon>
        <taxon>Pseudonocardiaceae</taxon>
        <taxon>Amycolatopsis</taxon>
    </lineage>
</organism>
<dbReference type="RefSeq" id="WP_285969124.1">
    <property type="nucleotide sequence ID" value="NZ_CP127294.1"/>
</dbReference>
<evidence type="ECO:0000256" key="1">
    <source>
        <dbReference type="SAM" id="MobiDB-lite"/>
    </source>
</evidence>